<sequence>ELFQQEQDKLHNTGKFCKSKQISDLDKFLIRPSASKQQNPQGDDTKLPSTSSTTIMAEEHQGGVLSKKHKAAINLTKYRKSEDSYLNFSFICSGSGAIPQLQCVIYVQVLSIECLTSSKLQRHLITEYDIYKDKHHSFFEQKAEELLGTKAVMKSTTTADKKLLRSSYTAAQKIAKTKKNHTRLLRF</sequence>
<organism evidence="1 2">
    <name type="scientific">Mauremys mutica</name>
    <name type="common">yellowpond turtle</name>
    <dbReference type="NCBI Taxonomy" id="74926"/>
    <lineage>
        <taxon>Eukaryota</taxon>
        <taxon>Metazoa</taxon>
        <taxon>Chordata</taxon>
        <taxon>Craniata</taxon>
        <taxon>Vertebrata</taxon>
        <taxon>Euteleostomi</taxon>
        <taxon>Archelosauria</taxon>
        <taxon>Testudinata</taxon>
        <taxon>Testudines</taxon>
        <taxon>Cryptodira</taxon>
        <taxon>Durocryptodira</taxon>
        <taxon>Testudinoidea</taxon>
        <taxon>Geoemydidae</taxon>
        <taxon>Geoemydinae</taxon>
        <taxon>Mauremys</taxon>
    </lineage>
</organism>
<reference evidence="1" key="1">
    <citation type="submission" date="2021-09" db="EMBL/GenBank/DDBJ databases">
        <title>The genome of Mauremys mutica provides insights into the evolution of semi-aquatic lifestyle.</title>
        <authorList>
            <person name="Gong S."/>
            <person name="Gao Y."/>
        </authorList>
    </citation>
    <scope>NUCLEOTIDE SEQUENCE</scope>
    <source>
        <strain evidence="1">MM-2020</strain>
        <tissue evidence="1">Muscle</tissue>
    </source>
</reference>
<evidence type="ECO:0000313" key="2">
    <source>
        <dbReference type="Proteomes" id="UP000827986"/>
    </source>
</evidence>
<protein>
    <submittedName>
        <fullName evidence="1">Uncharacterized protein</fullName>
    </submittedName>
</protein>
<feature type="non-terminal residue" evidence="1">
    <location>
        <position position="1"/>
    </location>
</feature>
<comment type="caution">
    <text evidence="1">The sequence shown here is derived from an EMBL/GenBank/DDBJ whole genome shotgun (WGS) entry which is preliminary data.</text>
</comment>
<gene>
    <name evidence="1" type="ORF">KIL84_012726</name>
</gene>
<evidence type="ECO:0000313" key="1">
    <source>
        <dbReference type="EMBL" id="KAH1184785.1"/>
    </source>
</evidence>
<dbReference type="Proteomes" id="UP000827986">
    <property type="component" value="Unassembled WGS sequence"/>
</dbReference>
<dbReference type="EMBL" id="JAHDVG010000464">
    <property type="protein sequence ID" value="KAH1184785.1"/>
    <property type="molecule type" value="Genomic_DNA"/>
</dbReference>
<proteinExistence type="predicted"/>
<keyword evidence="2" id="KW-1185">Reference proteome</keyword>
<dbReference type="AlphaFoldDB" id="A0A9D4B8V7"/>
<name>A0A9D4B8V7_9SAUR</name>
<accession>A0A9D4B8V7</accession>